<dbReference type="SUPFAM" id="SSF88697">
    <property type="entry name" value="PUA domain-like"/>
    <property type="match status" value="1"/>
</dbReference>
<dbReference type="InterPro" id="IPR007374">
    <property type="entry name" value="ASCH_domain"/>
</dbReference>
<sequence length="274" mass="31123">MKKWRDINLVGLTEKIVSMCAVSIGRAGAASRVGHELKRLRIISGLSQAQVAEAMNEECVVISKIEDGGEIYLSTIERYVTALGASLRLNAHFSADAPINARLHDKHFFYEKSGNSQLVFSLMEEEKFEKHRDVVLSIKPIYSEKILSGRKTVELRRRFPVEVPNGIVAYIYSSAPVKAIVGTVLIRGVVKLPVEKIWDEFKHLAFIERHMFDKYFEGVDQGYALFFGDVKSFTRPLPLSELRERFGFEPPQSFLYAKHDLRKALQDEPAIVSY</sequence>
<evidence type="ECO:0000313" key="3">
    <source>
        <dbReference type="Proteomes" id="UP001516390"/>
    </source>
</evidence>
<dbReference type="Proteomes" id="UP001516390">
    <property type="component" value="Unassembled WGS sequence"/>
</dbReference>
<accession>A0ABR5ZL86</accession>
<proteinExistence type="predicted"/>
<comment type="caution">
    <text evidence="2">The sequence shown here is derived from an EMBL/GenBank/DDBJ whole genome shotgun (WGS) entry which is preliminary data.</text>
</comment>
<dbReference type="EMBL" id="NWUS01000001">
    <property type="protein sequence ID" value="MBA5725022.1"/>
    <property type="molecule type" value="Genomic_DNA"/>
</dbReference>
<reference evidence="2 3" key="1">
    <citation type="submission" date="2017-09" db="EMBL/GenBank/DDBJ databases">
        <authorList>
            <person name="Jakob F."/>
        </authorList>
    </citation>
    <scope>NUCLEOTIDE SEQUENCE [LARGE SCALE GENOMIC DNA]</scope>
    <source>
        <strain evidence="2 3">TMW 2.1880</strain>
    </source>
</reference>
<dbReference type="SMART" id="SM01022">
    <property type="entry name" value="ASCH"/>
    <property type="match status" value="1"/>
</dbReference>
<organism evidence="2 3">
    <name type="scientific">Bombella favorum</name>
    <dbReference type="NCBI Taxonomy" id="2039164"/>
    <lineage>
        <taxon>Bacteria</taxon>
        <taxon>Pseudomonadati</taxon>
        <taxon>Pseudomonadota</taxon>
        <taxon>Alphaproteobacteria</taxon>
        <taxon>Acetobacterales</taxon>
        <taxon>Acetobacteraceae</taxon>
        <taxon>Bombella</taxon>
    </lineage>
</organism>
<dbReference type="CDD" id="cd00093">
    <property type="entry name" value="HTH_XRE"/>
    <property type="match status" value="1"/>
</dbReference>
<dbReference type="InterPro" id="IPR010982">
    <property type="entry name" value="Lambda_DNA-bd_dom_sf"/>
</dbReference>
<name>A0ABR5ZL86_9PROT</name>
<protein>
    <submittedName>
        <fullName evidence="2">Cro/Cl family transcriptional regulator</fullName>
    </submittedName>
</protein>
<dbReference type="InterPro" id="IPR015947">
    <property type="entry name" value="PUA-like_sf"/>
</dbReference>
<keyword evidence="3" id="KW-1185">Reference proteome</keyword>
<evidence type="ECO:0000313" key="2">
    <source>
        <dbReference type="EMBL" id="MBA5725022.1"/>
    </source>
</evidence>
<dbReference type="InterPro" id="IPR001387">
    <property type="entry name" value="Cro/C1-type_HTH"/>
</dbReference>
<feature type="domain" description="ASCH" evidence="1">
    <location>
        <begin position="136"/>
        <end position="231"/>
    </location>
</feature>
<dbReference type="Gene3D" id="2.30.130.30">
    <property type="entry name" value="Hypothetical protein"/>
    <property type="match status" value="1"/>
</dbReference>
<gene>
    <name evidence="2" type="ORF">CPA57_01850</name>
</gene>
<evidence type="ECO:0000259" key="1">
    <source>
        <dbReference type="SMART" id="SM01022"/>
    </source>
</evidence>
<dbReference type="SUPFAM" id="SSF47413">
    <property type="entry name" value="lambda repressor-like DNA-binding domains"/>
    <property type="match status" value="1"/>
</dbReference>
<dbReference type="Gene3D" id="1.10.260.40">
    <property type="entry name" value="lambda repressor-like DNA-binding domains"/>
    <property type="match status" value="1"/>
</dbReference>